<protein>
    <submittedName>
        <fullName evidence="9">Zinc finger protein 207</fullName>
    </submittedName>
</protein>
<proteinExistence type="predicted"/>
<evidence type="ECO:0000256" key="7">
    <source>
        <dbReference type="SAM" id="MobiDB-lite"/>
    </source>
</evidence>
<gene>
    <name evidence="9" type="primary">ZNF207</name>
    <name evidence="9" type="ORF">DNF11_3841</name>
</gene>
<feature type="compositionally biased region" description="Polar residues" evidence="7">
    <location>
        <begin position="104"/>
        <end position="117"/>
    </location>
</feature>
<dbReference type="PANTHER" id="PTHR23215:SF0">
    <property type="entry name" value="BUB3-INTERACTING AND GLEBS MOTIF-CONTAINING PROTEIN ZNF207"/>
    <property type="match status" value="1"/>
</dbReference>
<feature type="region of interest" description="Disordered" evidence="7">
    <location>
        <begin position="102"/>
        <end position="124"/>
    </location>
</feature>
<dbReference type="CDD" id="cd20908">
    <property type="entry name" value="SUF4-like"/>
    <property type="match status" value="1"/>
</dbReference>
<keyword evidence="5" id="KW-0539">Nucleus</keyword>
<dbReference type="STRING" id="425264.A0A3G2S9K1"/>
<keyword evidence="3 6" id="KW-0863">Zinc-finger</keyword>
<evidence type="ECO:0000259" key="8">
    <source>
        <dbReference type="PROSITE" id="PS50157"/>
    </source>
</evidence>
<dbReference type="GO" id="GO:0005634">
    <property type="term" value="C:nucleus"/>
    <property type="evidence" value="ECO:0007669"/>
    <property type="project" value="UniProtKB-SubCell"/>
</dbReference>
<organism evidence="9 10">
    <name type="scientific">Malassezia restricta (strain ATCC 96810 / NBRC 103918 / CBS 7877)</name>
    <name type="common">Seborrheic dermatitis infection agent</name>
    <dbReference type="NCBI Taxonomy" id="425264"/>
    <lineage>
        <taxon>Eukaryota</taxon>
        <taxon>Fungi</taxon>
        <taxon>Dikarya</taxon>
        <taxon>Basidiomycota</taxon>
        <taxon>Ustilaginomycotina</taxon>
        <taxon>Malasseziomycetes</taxon>
        <taxon>Malasseziales</taxon>
        <taxon>Malasseziaceae</taxon>
        <taxon>Malassezia</taxon>
    </lineage>
</organism>
<dbReference type="GO" id="GO:0008270">
    <property type="term" value="F:zinc ion binding"/>
    <property type="evidence" value="ECO:0007669"/>
    <property type="project" value="UniProtKB-KW"/>
</dbReference>
<dbReference type="PROSITE" id="PS50157">
    <property type="entry name" value="ZINC_FINGER_C2H2_2"/>
    <property type="match status" value="1"/>
</dbReference>
<accession>A0A3G2S9K1</accession>
<dbReference type="VEuPathDB" id="FungiDB:DNF11_3841"/>
<evidence type="ECO:0000256" key="6">
    <source>
        <dbReference type="PROSITE-ProRule" id="PRU00042"/>
    </source>
</evidence>
<sequence length="228" mass="25386">MTKKKRASELDAWCWYCDREFEDEKVLIQHQKARHFKCPFCPRRLNTAGGLAVHLGQVHKAEPDRLENTLPGRDSFEIEIYGMVGVPDSDLISWQVRRSERMAQHTSRASHGMPSQSKRPRIEKGPIPADHLRAQLEAHKALMSGATTTSAPPHITQPAISATPPPPPPPPSMPSVSAQGIQAPEAPPTHKPTAQRGEKVRLVYTDTIRCPEENMASLPKYAYVEPVL</sequence>
<feature type="domain" description="C2H2-type" evidence="8">
    <location>
        <begin position="36"/>
        <end position="64"/>
    </location>
</feature>
<dbReference type="OrthoDB" id="1306014at2759"/>
<dbReference type="InterPro" id="IPR013087">
    <property type="entry name" value="Znf_C2H2_type"/>
</dbReference>
<keyword evidence="10" id="KW-1185">Reference proteome</keyword>
<name>A0A3G2S9K1_MALR7</name>
<dbReference type="Gene3D" id="3.30.160.60">
    <property type="entry name" value="Classic Zinc Finger"/>
    <property type="match status" value="1"/>
</dbReference>
<keyword evidence="2" id="KW-0479">Metal-binding</keyword>
<dbReference type="PROSITE" id="PS00028">
    <property type="entry name" value="ZINC_FINGER_C2H2_1"/>
    <property type="match status" value="1"/>
</dbReference>
<keyword evidence="4" id="KW-0862">Zinc</keyword>
<evidence type="ECO:0000256" key="3">
    <source>
        <dbReference type="ARBA" id="ARBA00022771"/>
    </source>
</evidence>
<evidence type="ECO:0000256" key="5">
    <source>
        <dbReference type="ARBA" id="ARBA00023242"/>
    </source>
</evidence>
<feature type="compositionally biased region" description="Pro residues" evidence="7">
    <location>
        <begin position="163"/>
        <end position="173"/>
    </location>
</feature>
<evidence type="ECO:0000313" key="10">
    <source>
        <dbReference type="Proteomes" id="UP000269793"/>
    </source>
</evidence>
<dbReference type="Proteomes" id="UP000269793">
    <property type="component" value="Chromosome VIII"/>
</dbReference>
<reference evidence="9 10" key="1">
    <citation type="submission" date="2018-10" db="EMBL/GenBank/DDBJ databases">
        <title>Complete genome sequence of Malassezia restricta CBS 7877.</title>
        <authorList>
            <person name="Morand S.C."/>
            <person name="Bertignac M."/>
            <person name="Iltis A."/>
            <person name="Kolder I."/>
            <person name="Pirovano W."/>
            <person name="Jourdain R."/>
            <person name="Clavaud C."/>
        </authorList>
    </citation>
    <scope>NUCLEOTIDE SEQUENCE [LARGE SCALE GENOMIC DNA]</scope>
    <source>
        <strain evidence="9 10">CBS 7877</strain>
    </source>
</reference>
<dbReference type="InterPro" id="IPR036236">
    <property type="entry name" value="Znf_C2H2_sf"/>
</dbReference>
<evidence type="ECO:0000256" key="1">
    <source>
        <dbReference type="ARBA" id="ARBA00004123"/>
    </source>
</evidence>
<dbReference type="SUPFAM" id="SSF57667">
    <property type="entry name" value="beta-beta-alpha zinc fingers"/>
    <property type="match status" value="1"/>
</dbReference>
<comment type="subcellular location">
    <subcellularLocation>
        <location evidence="1">Nucleus</location>
    </subcellularLocation>
</comment>
<feature type="region of interest" description="Disordered" evidence="7">
    <location>
        <begin position="144"/>
        <end position="199"/>
    </location>
</feature>
<dbReference type="PANTHER" id="PTHR23215">
    <property type="entry name" value="ZINC FINGER PROTEIN 207"/>
    <property type="match status" value="1"/>
</dbReference>
<evidence type="ECO:0000256" key="4">
    <source>
        <dbReference type="ARBA" id="ARBA00022833"/>
    </source>
</evidence>
<evidence type="ECO:0000313" key="9">
    <source>
        <dbReference type="EMBL" id="AYO44791.1"/>
    </source>
</evidence>
<evidence type="ECO:0000256" key="2">
    <source>
        <dbReference type="ARBA" id="ARBA00022723"/>
    </source>
</evidence>
<dbReference type="EMBL" id="CP033155">
    <property type="protein sequence ID" value="AYO44791.1"/>
    <property type="molecule type" value="Genomic_DNA"/>
</dbReference>
<dbReference type="AlphaFoldDB" id="A0A3G2S9K1"/>
<dbReference type="SMART" id="SM00355">
    <property type="entry name" value="ZnF_C2H2"/>
    <property type="match status" value="2"/>
</dbReference>